<keyword evidence="4 6" id="KW-0472">Membrane</keyword>
<accession>A0ABD5VAM2</accession>
<dbReference type="InterPro" id="IPR019109">
    <property type="entry name" value="MamF_MmsF"/>
</dbReference>
<dbReference type="Pfam" id="PF09685">
    <property type="entry name" value="MamF_MmsF"/>
    <property type="match status" value="1"/>
</dbReference>
<feature type="region of interest" description="Disordered" evidence="5">
    <location>
        <begin position="1"/>
        <end position="25"/>
    </location>
</feature>
<feature type="transmembrane region" description="Helical" evidence="6">
    <location>
        <begin position="101"/>
        <end position="127"/>
    </location>
</feature>
<dbReference type="RefSeq" id="WP_336349361.1">
    <property type="nucleotide sequence ID" value="NZ_JAZAQL010000001.1"/>
</dbReference>
<name>A0ABD5VAM2_9EURY</name>
<evidence type="ECO:0000313" key="7">
    <source>
        <dbReference type="EMBL" id="MFC6952380.1"/>
    </source>
</evidence>
<keyword evidence="3 6" id="KW-1133">Transmembrane helix</keyword>
<keyword evidence="8" id="KW-1185">Reference proteome</keyword>
<protein>
    <submittedName>
        <fullName evidence="7">DUF4870 domain-containing protein</fullName>
    </submittedName>
</protein>
<comment type="subcellular location">
    <subcellularLocation>
        <location evidence="1">Membrane</location>
        <topology evidence="1">Multi-pass membrane protein</topology>
    </subcellularLocation>
</comment>
<reference evidence="7 8" key="1">
    <citation type="journal article" date="2019" name="Int. J. Syst. Evol. Microbiol.">
        <title>The Global Catalogue of Microorganisms (GCM) 10K type strain sequencing project: providing services to taxonomists for standard genome sequencing and annotation.</title>
        <authorList>
            <consortium name="The Broad Institute Genomics Platform"/>
            <consortium name="The Broad Institute Genome Sequencing Center for Infectious Disease"/>
            <person name="Wu L."/>
            <person name="Ma J."/>
        </authorList>
    </citation>
    <scope>NUCLEOTIDE SEQUENCE [LARGE SCALE GENOMIC DNA]</scope>
    <source>
        <strain evidence="7 8">GX26</strain>
    </source>
</reference>
<evidence type="ECO:0000256" key="2">
    <source>
        <dbReference type="ARBA" id="ARBA00022692"/>
    </source>
</evidence>
<dbReference type="Proteomes" id="UP001596395">
    <property type="component" value="Unassembled WGS sequence"/>
</dbReference>
<evidence type="ECO:0000256" key="5">
    <source>
        <dbReference type="SAM" id="MobiDB-lite"/>
    </source>
</evidence>
<dbReference type="AlphaFoldDB" id="A0ABD5VAM2"/>
<feature type="transmembrane region" description="Helical" evidence="6">
    <location>
        <begin position="32"/>
        <end position="51"/>
    </location>
</feature>
<keyword evidence="2 6" id="KW-0812">Transmembrane</keyword>
<dbReference type="EMBL" id="JBHSXN010000001">
    <property type="protein sequence ID" value="MFC6952380.1"/>
    <property type="molecule type" value="Genomic_DNA"/>
</dbReference>
<comment type="caution">
    <text evidence="7">The sequence shown here is derived from an EMBL/GenBank/DDBJ whole genome shotgun (WGS) entry which is preliminary data.</text>
</comment>
<organism evidence="7 8">
    <name type="scientific">Halorubellus litoreus</name>
    <dbReference type="NCBI Taxonomy" id="755308"/>
    <lineage>
        <taxon>Archaea</taxon>
        <taxon>Methanobacteriati</taxon>
        <taxon>Methanobacteriota</taxon>
        <taxon>Stenosarchaea group</taxon>
        <taxon>Halobacteria</taxon>
        <taxon>Halobacteriales</taxon>
        <taxon>Halorubellaceae</taxon>
        <taxon>Halorubellus</taxon>
    </lineage>
</organism>
<sequence>MATEDINTDTSTTEHSTETIQERSSTGLDSNVAGALAYLFGALTGIIFYFLEPEDEFVRFHAAQSIVLSVTLFAVSIGTTFVSILVSIISSASIEASFAGALVSLVFFLAWLVIGLGAFALWLFLMLRAYQGKKTRIPVVAGLADRIA</sequence>
<evidence type="ECO:0000256" key="6">
    <source>
        <dbReference type="SAM" id="Phobius"/>
    </source>
</evidence>
<evidence type="ECO:0000256" key="4">
    <source>
        <dbReference type="ARBA" id="ARBA00023136"/>
    </source>
</evidence>
<dbReference type="PANTHER" id="PTHR36460">
    <property type="entry name" value="UPF0132 DOMAIN PROTEIN (AFU_ORTHOLOGUE AFUA_3G10255)"/>
    <property type="match status" value="1"/>
</dbReference>
<dbReference type="PANTHER" id="PTHR36460:SF1">
    <property type="entry name" value="UPF0132 DOMAIN PROTEIN (AFU_ORTHOLOGUE AFUA_3G10255)"/>
    <property type="match status" value="1"/>
</dbReference>
<feature type="transmembrane region" description="Helical" evidence="6">
    <location>
        <begin position="63"/>
        <end position="89"/>
    </location>
</feature>
<evidence type="ECO:0000313" key="8">
    <source>
        <dbReference type="Proteomes" id="UP001596395"/>
    </source>
</evidence>
<gene>
    <name evidence="7" type="ORF">ACFQGB_05855</name>
</gene>
<proteinExistence type="predicted"/>
<evidence type="ECO:0000256" key="3">
    <source>
        <dbReference type="ARBA" id="ARBA00022989"/>
    </source>
</evidence>
<dbReference type="GO" id="GO:0016020">
    <property type="term" value="C:membrane"/>
    <property type="evidence" value="ECO:0007669"/>
    <property type="project" value="UniProtKB-SubCell"/>
</dbReference>
<evidence type="ECO:0000256" key="1">
    <source>
        <dbReference type="ARBA" id="ARBA00004141"/>
    </source>
</evidence>